<keyword evidence="3" id="KW-1185">Reference proteome</keyword>
<dbReference type="AlphaFoldDB" id="A0A8X6QHH3"/>
<accession>A0A8X6QHH3</accession>
<name>A0A8X6QHH3_NEPPI</name>
<dbReference type="Proteomes" id="UP000887013">
    <property type="component" value="Unassembled WGS sequence"/>
</dbReference>
<evidence type="ECO:0000256" key="1">
    <source>
        <dbReference type="SAM" id="MobiDB-lite"/>
    </source>
</evidence>
<gene>
    <name evidence="2" type="ORF">NPIL_258591</name>
</gene>
<evidence type="ECO:0000313" key="2">
    <source>
        <dbReference type="EMBL" id="GFU25690.1"/>
    </source>
</evidence>
<dbReference type="EMBL" id="BMAW01032472">
    <property type="protein sequence ID" value="GFU25690.1"/>
    <property type="molecule type" value="Genomic_DNA"/>
</dbReference>
<comment type="caution">
    <text evidence="2">The sequence shown here is derived from an EMBL/GenBank/DDBJ whole genome shotgun (WGS) entry which is preliminary data.</text>
</comment>
<organism evidence="2 3">
    <name type="scientific">Nephila pilipes</name>
    <name type="common">Giant wood spider</name>
    <name type="synonym">Nephila maculata</name>
    <dbReference type="NCBI Taxonomy" id="299642"/>
    <lineage>
        <taxon>Eukaryota</taxon>
        <taxon>Metazoa</taxon>
        <taxon>Ecdysozoa</taxon>
        <taxon>Arthropoda</taxon>
        <taxon>Chelicerata</taxon>
        <taxon>Arachnida</taxon>
        <taxon>Araneae</taxon>
        <taxon>Araneomorphae</taxon>
        <taxon>Entelegynae</taxon>
        <taxon>Araneoidea</taxon>
        <taxon>Nephilidae</taxon>
        <taxon>Nephila</taxon>
    </lineage>
</organism>
<feature type="compositionally biased region" description="Basic residues" evidence="1">
    <location>
        <begin position="1"/>
        <end position="20"/>
    </location>
</feature>
<reference evidence="2" key="1">
    <citation type="submission" date="2020-08" db="EMBL/GenBank/DDBJ databases">
        <title>Multicomponent nature underlies the extraordinary mechanical properties of spider dragline silk.</title>
        <authorList>
            <person name="Kono N."/>
            <person name="Nakamura H."/>
            <person name="Mori M."/>
            <person name="Yoshida Y."/>
            <person name="Ohtoshi R."/>
            <person name="Malay A.D."/>
            <person name="Moran D.A.P."/>
            <person name="Tomita M."/>
            <person name="Numata K."/>
            <person name="Arakawa K."/>
        </authorList>
    </citation>
    <scope>NUCLEOTIDE SEQUENCE</scope>
</reference>
<feature type="region of interest" description="Disordered" evidence="1">
    <location>
        <begin position="1"/>
        <end position="28"/>
    </location>
</feature>
<sequence length="88" mass="10464">MVNHPKHQKNLQLKTKKRSRGPIQINDKPWLPWRASKKDTCSHINIYLSCKSGINNSNHFPDCIKLDRAAQEQRAHLRLYWETRDLMD</sequence>
<protein>
    <submittedName>
        <fullName evidence="2">Uncharacterized protein</fullName>
    </submittedName>
</protein>
<evidence type="ECO:0000313" key="3">
    <source>
        <dbReference type="Proteomes" id="UP000887013"/>
    </source>
</evidence>
<proteinExistence type="predicted"/>